<evidence type="ECO:0000313" key="11">
    <source>
        <dbReference type="Proteomes" id="UP000494163"/>
    </source>
</evidence>
<dbReference type="GO" id="GO:0008270">
    <property type="term" value="F:zinc ion binding"/>
    <property type="evidence" value="ECO:0007669"/>
    <property type="project" value="UniProtKB-KW"/>
</dbReference>
<feature type="domain" description="C2H2-type" evidence="9">
    <location>
        <begin position="300"/>
        <end position="327"/>
    </location>
</feature>
<dbReference type="InterPro" id="IPR012934">
    <property type="entry name" value="Znf_AD"/>
</dbReference>
<feature type="region of interest" description="Disordered" evidence="8">
    <location>
        <begin position="152"/>
        <end position="191"/>
    </location>
</feature>
<comment type="subcellular location">
    <subcellularLocation>
        <location evidence="1">Nucleus</location>
    </subcellularLocation>
</comment>
<evidence type="ECO:0000256" key="6">
    <source>
        <dbReference type="ARBA" id="ARBA00023242"/>
    </source>
</evidence>
<feature type="domain" description="C2H2-type" evidence="9">
    <location>
        <begin position="471"/>
        <end position="499"/>
    </location>
</feature>
<dbReference type="EMBL" id="CP012524">
    <property type="protein sequence ID" value="ALC42066.1"/>
    <property type="molecule type" value="Genomic_DNA"/>
</dbReference>
<evidence type="ECO:0000256" key="8">
    <source>
        <dbReference type="SAM" id="MobiDB-lite"/>
    </source>
</evidence>
<dbReference type="AlphaFoldDB" id="A0A0M4E6G0"/>
<feature type="region of interest" description="Disordered" evidence="8">
    <location>
        <begin position="45"/>
        <end position="67"/>
    </location>
</feature>
<dbReference type="SMART" id="SM00868">
    <property type="entry name" value="zf-AD"/>
    <property type="match status" value="2"/>
</dbReference>
<sequence>PKKDDPISTEICSKCWTRVHDFHEFYESVEKAHRLLTERFSIKSNSAEQVEQQEQAEQQEAADDSKELLLSQQDESLSGALALDDDCASGHESIEADSFSNEQFLLEVLSKQTIAADEQFTIEPIDEAEVNEKPEIDAPRIERVIETRATRAKIKADAEKQEQATAAKRGRGRPKLASKQPVSKQTSEPKRKRYVDYKQSMLEIDQKIKQHMQLACSVCCEVQPTFRELLTHMLQQHNRKGYAVCCNKKFYKRSFLTDHIDRHANPEIFKCELCDRSFADKQCLRNHELLKHQPDEEKKFICEHCPKKFTKQYLLDQHRVVHQERNVPCDLCNRRFATVSMLATHVRMLHGNYGTMCDICAKVVRGRAAFQRHQLEHAGVTEPKVQCDICGSWHKNKYSLKKHIKRHNNSSEKCTCSICGKVSPNRSAMLSHQRYVHISDRVHACSVCSKKFKKAITLKEHMATHTGEVLYKCPHCPKTFNSNANKHAHRKIRHPKEFKEARQARLQKRMEPTQSESKLITITTEDEQTHKILLSTADDDDDDDDEDFKGETIEYIEYMHSTE</sequence>
<dbReference type="PANTHER" id="PTHR24406">
    <property type="entry name" value="TRANSCRIPTIONAL REPRESSOR CTCFL-RELATED"/>
    <property type="match status" value="1"/>
</dbReference>
<feature type="compositionally biased region" description="Low complexity" evidence="8">
    <location>
        <begin position="47"/>
        <end position="59"/>
    </location>
</feature>
<accession>A0A0M4E6G0</accession>
<keyword evidence="4 7" id="KW-0863">Zinc-finger</keyword>
<dbReference type="GO" id="GO:0005634">
    <property type="term" value="C:nucleus"/>
    <property type="evidence" value="ECO:0007669"/>
    <property type="project" value="UniProtKB-SubCell"/>
</dbReference>
<feature type="compositionally biased region" description="Basic and acidic residues" evidence="8">
    <location>
        <begin position="152"/>
        <end position="162"/>
    </location>
</feature>
<gene>
    <name evidence="10" type="ORF">Dbus_chr2Rg1645</name>
</gene>
<evidence type="ECO:0000259" key="9">
    <source>
        <dbReference type="PROSITE" id="PS50157"/>
    </source>
</evidence>
<dbReference type="PROSITE" id="PS00028">
    <property type="entry name" value="ZINC_FINGER_C2H2_1"/>
    <property type="match status" value="6"/>
</dbReference>
<dbReference type="SUPFAM" id="SSF57667">
    <property type="entry name" value="beta-beta-alpha zinc fingers"/>
    <property type="match status" value="5"/>
</dbReference>
<dbReference type="Pfam" id="PF00096">
    <property type="entry name" value="zf-C2H2"/>
    <property type="match status" value="5"/>
</dbReference>
<evidence type="ECO:0000256" key="5">
    <source>
        <dbReference type="ARBA" id="ARBA00022833"/>
    </source>
</evidence>
<dbReference type="InterPro" id="IPR036236">
    <property type="entry name" value="Znf_C2H2_sf"/>
</dbReference>
<name>A0A0M4E6G0_DROBS</name>
<dbReference type="Pfam" id="PF07776">
    <property type="entry name" value="zf-AD"/>
    <property type="match status" value="1"/>
</dbReference>
<evidence type="ECO:0000256" key="7">
    <source>
        <dbReference type="PROSITE-ProRule" id="PRU00042"/>
    </source>
</evidence>
<dbReference type="OMA" id="HRKGYAV"/>
<dbReference type="SUPFAM" id="SSF57716">
    <property type="entry name" value="Glucocorticoid receptor-like (DNA-binding domain)"/>
    <property type="match status" value="1"/>
</dbReference>
<feature type="domain" description="C2H2-type" evidence="9">
    <location>
        <begin position="327"/>
        <end position="350"/>
    </location>
</feature>
<dbReference type="FunFam" id="3.30.160.60:FF:000145">
    <property type="entry name" value="Zinc finger protein 574"/>
    <property type="match status" value="1"/>
</dbReference>
<evidence type="ECO:0000313" key="10">
    <source>
        <dbReference type="EMBL" id="ALC42066.1"/>
    </source>
</evidence>
<dbReference type="InterPro" id="IPR050888">
    <property type="entry name" value="ZnF_C2H2-type_TF"/>
</dbReference>
<feature type="non-terminal residue" evidence="10">
    <location>
        <position position="1"/>
    </location>
</feature>
<evidence type="ECO:0000256" key="2">
    <source>
        <dbReference type="ARBA" id="ARBA00022723"/>
    </source>
</evidence>
<reference evidence="10 11" key="1">
    <citation type="submission" date="2015-08" db="EMBL/GenBank/DDBJ databases">
        <title>Ancestral chromatin configuration constrains chromatin evolution on differentiating sex chromosomes in Drosophila.</title>
        <authorList>
            <person name="Zhou Q."/>
            <person name="Bachtrog D."/>
        </authorList>
    </citation>
    <scope>NUCLEOTIDE SEQUENCE [LARGE SCALE GENOMIC DNA]</scope>
    <source>
        <tissue evidence="10">Whole larvae</tissue>
    </source>
</reference>
<dbReference type="InterPro" id="IPR013087">
    <property type="entry name" value="Znf_C2H2_type"/>
</dbReference>
<dbReference type="Gene3D" id="3.40.1800.20">
    <property type="match status" value="1"/>
</dbReference>
<dbReference type="FunFam" id="3.30.160.60:FF:003804">
    <property type="match status" value="1"/>
</dbReference>
<feature type="domain" description="C2H2-type" evidence="9">
    <location>
        <begin position="443"/>
        <end position="470"/>
    </location>
</feature>
<evidence type="ECO:0000256" key="3">
    <source>
        <dbReference type="ARBA" id="ARBA00022737"/>
    </source>
</evidence>
<feature type="domain" description="C2H2-type" evidence="9">
    <location>
        <begin position="414"/>
        <end position="442"/>
    </location>
</feature>
<keyword evidence="5" id="KW-0862">Zinc</keyword>
<protein>
    <submittedName>
        <fullName evidence="10">CG15073</fullName>
    </submittedName>
</protein>
<keyword evidence="6" id="KW-0539">Nucleus</keyword>
<dbReference type="SMR" id="A0A0M4E6G0"/>
<proteinExistence type="predicted"/>
<organism evidence="10 11">
    <name type="scientific">Drosophila busckii</name>
    <name type="common">Fruit fly</name>
    <dbReference type="NCBI Taxonomy" id="30019"/>
    <lineage>
        <taxon>Eukaryota</taxon>
        <taxon>Metazoa</taxon>
        <taxon>Ecdysozoa</taxon>
        <taxon>Arthropoda</taxon>
        <taxon>Hexapoda</taxon>
        <taxon>Insecta</taxon>
        <taxon>Pterygota</taxon>
        <taxon>Neoptera</taxon>
        <taxon>Endopterygota</taxon>
        <taxon>Diptera</taxon>
        <taxon>Brachycera</taxon>
        <taxon>Muscomorpha</taxon>
        <taxon>Ephydroidea</taxon>
        <taxon>Drosophilidae</taxon>
        <taxon>Drosophila</taxon>
    </lineage>
</organism>
<dbReference type="Proteomes" id="UP000494163">
    <property type="component" value="Chromosome 2R"/>
</dbReference>
<feature type="domain" description="C2H2-type" evidence="9">
    <location>
        <begin position="269"/>
        <end position="297"/>
    </location>
</feature>
<keyword evidence="2" id="KW-0479">Metal-binding</keyword>
<keyword evidence="3" id="KW-0677">Repeat</keyword>
<evidence type="ECO:0000256" key="4">
    <source>
        <dbReference type="ARBA" id="ARBA00022771"/>
    </source>
</evidence>
<dbReference type="PROSITE" id="PS50157">
    <property type="entry name" value="ZINC_FINGER_C2H2_2"/>
    <property type="match status" value="7"/>
</dbReference>
<feature type="domain" description="C2H2-type" evidence="9">
    <location>
        <begin position="385"/>
        <end position="412"/>
    </location>
</feature>
<keyword evidence="11" id="KW-1185">Reference proteome</keyword>
<dbReference type="SMART" id="SM00355">
    <property type="entry name" value="ZnF_C2H2"/>
    <property type="match status" value="10"/>
</dbReference>
<evidence type="ECO:0000256" key="1">
    <source>
        <dbReference type="ARBA" id="ARBA00004123"/>
    </source>
</evidence>
<dbReference type="Gene3D" id="3.30.160.60">
    <property type="entry name" value="Classic Zinc Finger"/>
    <property type="match status" value="5"/>
</dbReference>
<dbReference type="OrthoDB" id="10039931at2759"/>